<sequence length="172" mass="19470">MEAVELLPSVNSSILEAERINNKDQQRSQQEATHNNYLELSNTVSEPFVINGVSPCSPEFGGERERRNSDVSERENSTERRSEERVASHCRSSKDQIAINDVVDTWDENSKQTKSGEKTRNRWNNPMNSVVVVSCPCEPQNTNWEGNTTNDDRSQSGLRNDLTIICLQLSDI</sequence>
<keyword evidence="3" id="KW-1185">Reference proteome</keyword>
<feature type="region of interest" description="Disordered" evidence="1">
    <location>
        <begin position="54"/>
        <end position="94"/>
    </location>
</feature>
<accession>A0A9P8SZY9</accession>
<feature type="compositionally biased region" description="Basic and acidic residues" evidence="1">
    <location>
        <begin position="61"/>
        <end position="87"/>
    </location>
</feature>
<dbReference type="RefSeq" id="XP_046057747.1">
    <property type="nucleotide sequence ID" value="XM_046208616.1"/>
</dbReference>
<protein>
    <submittedName>
        <fullName evidence="2">Uncharacterized protein</fullName>
    </submittedName>
</protein>
<proteinExistence type="predicted"/>
<gene>
    <name evidence="2" type="ORF">OGAPHI_007241</name>
</gene>
<evidence type="ECO:0000256" key="1">
    <source>
        <dbReference type="SAM" id="MobiDB-lite"/>
    </source>
</evidence>
<dbReference type="GeneID" id="70239205"/>
<comment type="caution">
    <text evidence="2">The sequence shown here is derived from an EMBL/GenBank/DDBJ whole genome shotgun (WGS) entry which is preliminary data.</text>
</comment>
<organism evidence="2 3">
    <name type="scientific">Ogataea philodendri</name>
    <dbReference type="NCBI Taxonomy" id="1378263"/>
    <lineage>
        <taxon>Eukaryota</taxon>
        <taxon>Fungi</taxon>
        <taxon>Dikarya</taxon>
        <taxon>Ascomycota</taxon>
        <taxon>Saccharomycotina</taxon>
        <taxon>Pichiomycetes</taxon>
        <taxon>Pichiales</taxon>
        <taxon>Pichiaceae</taxon>
        <taxon>Ogataea</taxon>
    </lineage>
</organism>
<evidence type="ECO:0000313" key="2">
    <source>
        <dbReference type="EMBL" id="KAH3660036.1"/>
    </source>
</evidence>
<dbReference type="Proteomes" id="UP000769157">
    <property type="component" value="Unassembled WGS sequence"/>
</dbReference>
<reference evidence="2" key="2">
    <citation type="submission" date="2021-01" db="EMBL/GenBank/DDBJ databases">
        <authorList>
            <person name="Schikora-Tamarit M.A."/>
        </authorList>
    </citation>
    <scope>NUCLEOTIDE SEQUENCE</scope>
    <source>
        <strain evidence="2">CBS6075</strain>
    </source>
</reference>
<dbReference type="AlphaFoldDB" id="A0A9P8SZY9"/>
<name>A0A9P8SZY9_9ASCO</name>
<dbReference type="EMBL" id="JAEUBE010000511">
    <property type="protein sequence ID" value="KAH3660036.1"/>
    <property type="molecule type" value="Genomic_DNA"/>
</dbReference>
<dbReference type="OrthoDB" id="3988610at2759"/>
<reference evidence="2" key="1">
    <citation type="journal article" date="2021" name="Open Biol.">
        <title>Shared evolutionary footprints suggest mitochondrial oxidative damage underlies multiple complex I losses in fungi.</title>
        <authorList>
            <person name="Schikora-Tamarit M.A."/>
            <person name="Marcet-Houben M."/>
            <person name="Nosek J."/>
            <person name="Gabaldon T."/>
        </authorList>
    </citation>
    <scope>NUCLEOTIDE SEQUENCE</scope>
    <source>
        <strain evidence="2">CBS6075</strain>
    </source>
</reference>
<evidence type="ECO:0000313" key="3">
    <source>
        <dbReference type="Proteomes" id="UP000769157"/>
    </source>
</evidence>